<sequence>MQYSEKKGALLIMEKTLVINSGSSSLKFKLYAIPTEEVLASGLIDRIGINGSSVTVKYAGKKYHEEVAIADHAVAVELLLELLRKLHLIASLDEITAVGHRVVAGGEEFDHSVVIDDEVIRKIDDLSDMARLHNPANLLGIKIFKKLLPNALAVASFDTAYHHSMPAKNYLYSVPYEWYEKYGVRRYGAHGISHRYVARQAAAMLQRPLDELKLISCHLGAGASLCAIKDGLSFDTTMGFTPLTGLTMATRSGDVDVELVNYMMKKLKITDPDEMISILTKDSGLLGVSGVSSDMRDVIAAKEAGNERAAMAVALFVKNIVRYIGQYYVEMKGLDGIIFTAGIGENSVPIRQMVCDELAFMGVKLDPTANAKGGENIISTPDSTISVLCVPTDEELMISRDIEIIKLQQKEELSQDEKPLL</sequence>
<dbReference type="GO" id="GO:0008776">
    <property type="term" value="F:acetate kinase activity"/>
    <property type="evidence" value="ECO:0007669"/>
    <property type="project" value="UniProtKB-UniRule"/>
</dbReference>
<keyword evidence="6" id="KW-0479">Metal-binding</keyword>
<dbReference type="CDD" id="cd24010">
    <property type="entry name" value="ASKHA_NBD_AcK_PK"/>
    <property type="match status" value="1"/>
</dbReference>
<dbReference type="eggNOG" id="COG0282">
    <property type="taxonomic scope" value="Bacteria"/>
</dbReference>
<evidence type="ECO:0000256" key="2">
    <source>
        <dbReference type="ARBA" id="ARBA00022679"/>
    </source>
</evidence>
<evidence type="ECO:0000256" key="4">
    <source>
        <dbReference type="ARBA" id="ARBA00022777"/>
    </source>
</evidence>
<comment type="subcellular location">
    <subcellularLocation>
        <location evidence="6">Cytoplasm</location>
    </subcellularLocation>
</comment>
<keyword evidence="6" id="KW-0963">Cytoplasm</keyword>
<dbReference type="UniPathway" id="UPA00340">
    <property type="reaction ID" value="UER00458"/>
</dbReference>
<dbReference type="PANTHER" id="PTHR21060:SF15">
    <property type="entry name" value="ACETATE KINASE-RELATED"/>
    <property type="match status" value="1"/>
</dbReference>
<comment type="pathway">
    <text evidence="6">Metabolic intermediate biosynthesis; acetyl-CoA biosynthesis; acetyl-CoA from acetate: step 1/2.</text>
</comment>
<dbReference type="InterPro" id="IPR043129">
    <property type="entry name" value="ATPase_NBD"/>
</dbReference>
<dbReference type="STRING" id="1423724.FC32_GL000439"/>
<evidence type="ECO:0000256" key="3">
    <source>
        <dbReference type="ARBA" id="ARBA00022741"/>
    </source>
</evidence>
<dbReference type="InterPro" id="IPR004372">
    <property type="entry name" value="Ac/propionate_kinase"/>
</dbReference>
<evidence type="ECO:0000313" key="9">
    <source>
        <dbReference type="Proteomes" id="UP000051324"/>
    </source>
</evidence>
<evidence type="ECO:0000256" key="7">
    <source>
        <dbReference type="RuleBase" id="RU003835"/>
    </source>
</evidence>
<feature type="site" description="Transition state stabilizer" evidence="6">
    <location>
        <position position="190"/>
    </location>
</feature>
<protein>
    <recommendedName>
        <fullName evidence="6">Acetate kinase</fullName>
        <ecNumber evidence="6">2.7.2.1</ecNumber>
    </recommendedName>
    <alternativeName>
        <fullName evidence="6">Acetokinase</fullName>
    </alternativeName>
</protein>
<feature type="binding site" evidence="6">
    <location>
        <position position="20"/>
    </location>
    <ligand>
        <name>Mg(2+)</name>
        <dbReference type="ChEBI" id="CHEBI:18420"/>
    </ligand>
</feature>
<dbReference type="InterPro" id="IPR000890">
    <property type="entry name" value="Aliphatic_acid_kin_short-chain"/>
</dbReference>
<feature type="binding site" evidence="6">
    <location>
        <begin position="294"/>
        <end position="296"/>
    </location>
    <ligand>
        <name>ATP</name>
        <dbReference type="ChEBI" id="CHEBI:30616"/>
    </ligand>
</feature>
<dbReference type="EMBL" id="AZFT01000009">
    <property type="protein sequence ID" value="KRL87145.1"/>
    <property type="molecule type" value="Genomic_DNA"/>
</dbReference>
<comment type="caution">
    <text evidence="8">The sequence shown here is derived from an EMBL/GenBank/DDBJ whole genome shotgun (WGS) entry which is preliminary data.</text>
</comment>
<dbReference type="Proteomes" id="UP000051324">
    <property type="component" value="Unassembled WGS sequence"/>
</dbReference>
<proteinExistence type="inferred from homology"/>
<dbReference type="InterPro" id="IPR023865">
    <property type="entry name" value="Aliphatic_acid_kinase_CS"/>
</dbReference>
<feature type="site" description="Transition state stabilizer" evidence="6">
    <location>
        <position position="251"/>
    </location>
</feature>
<comment type="cofactor">
    <cofactor evidence="6">
        <name>Mg(2+)</name>
        <dbReference type="ChEBI" id="CHEBI:18420"/>
    </cofactor>
    <cofactor evidence="6">
        <name>Mn(2+)</name>
        <dbReference type="ChEBI" id="CHEBI:29035"/>
    </cofactor>
    <text evidence="6">Mg(2+). Can also accept Mn(2+).</text>
</comment>
<accession>A0A0R1U126</accession>
<evidence type="ECO:0000256" key="1">
    <source>
        <dbReference type="ARBA" id="ARBA00008748"/>
    </source>
</evidence>
<keyword evidence="3 6" id="KW-0547">Nucleotide-binding</keyword>
<keyword evidence="9" id="KW-1185">Reference proteome</keyword>
<feature type="binding site" evidence="6">
    <location>
        <begin position="218"/>
        <end position="222"/>
    </location>
    <ligand>
        <name>ATP</name>
        <dbReference type="ChEBI" id="CHEBI:30616"/>
    </ligand>
</feature>
<keyword evidence="5 6" id="KW-0067">ATP-binding</keyword>
<dbReference type="NCBIfam" id="TIGR00016">
    <property type="entry name" value="ackA"/>
    <property type="match status" value="1"/>
</dbReference>
<feature type="binding site" evidence="6">
    <location>
        <begin position="342"/>
        <end position="346"/>
    </location>
    <ligand>
        <name>ATP</name>
        <dbReference type="ChEBI" id="CHEBI:30616"/>
    </ligand>
</feature>
<dbReference type="Gene3D" id="3.30.420.40">
    <property type="match status" value="2"/>
</dbReference>
<dbReference type="PROSITE" id="PS01075">
    <property type="entry name" value="ACETATE_KINASE_1"/>
    <property type="match status" value="1"/>
</dbReference>
<dbReference type="PIRSF" id="PIRSF000722">
    <property type="entry name" value="Acetate_prop_kin"/>
    <property type="match status" value="1"/>
</dbReference>
<evidence type="ECO:0000256" key="5">
    <source>
        <dbReference type="ARBA" id="ARBA00022840"/>
    </source>
</evidence>
<feature type="binding site" evidence="6">
    <location>
        <position position="27"/>
    </location>
    <ligand>
        <name>ATP</name>
        <dbReference type="ChEBI" id="CHEBI:30616"/>
    </ligand>
</feature>
<dbReference type="GO" id="GO:0006083">
    <property type="term" value="P:acetate metabolic process"/>
    <property type="evidence" value="ECO:0007669"/>
    <property type="project" value="TreeGrafter"/>
</dbReference>
<feature type="binding site" evidence="6">
    <location>
        <position position="394"/>
    </location>
    <ligand>
        <name>Mg(2+)</name>
        <dbReference type="ChEBI" id="CHEBI:18420"/>
    </ligand>
</feature>
<gene>
    <name evidence="6" type="primary">ackA</name>
    <name evidence="8" type="ORF">FC32_GL000439</name>
</gene>
<dbReference type="Pfam" id="PF00871">
    <property type="entry name" value="Acetate_kinase"/>
    <property type="match status" value="1"/>
</dbReference>
<dbReference type="HAMAP" id="MF_00020">
    <property type="entry name" value="Acetate_kinase"/>
    <property type="match status" value="1"/>
</dbReference>
<reference evidence="8 9" key="1">
    <citation type="journal article" date="2015" name="Genome Announc.">
        <title>Expanding the biotechnology potential of lactobacilli through comparative genomics of 213 strains and associated genera.</title>
        <authorList>
            <person name="Sun Z."/>
            <person name="Harris H.M."/>
            <person name="McCann A."/>
            <person name="Guo C."/>
            <person name="Argimon S."/>
            <person name="Zhang W."/>
            <person name="Yang X."/>
            <person name="Jeffery I.B."/>
            <person name="Cooney J.C."/>
            <person name="Kagawa T.F."/>
            <person name="Liu W."/>
            <person name="Song Y."/>
            <person name="Salvetti E."/>
            <person name="Wrobel A."/>
            <person name="Rasinkangas P."/>
            <person name="Parkhill J."/>
            <person name="Rea M.C."/>
            <person name="O'Sullivan O."/>
            <person name="Ritari J."/>
            <person name="Douillard F.P."/>
            <person name="Paul Ross R."/>
            <person name="Yang R."/>
            <person name="Briner A.E."/>
            <person name="Felis G.E."/>
            <person name="de Vos W.M."/>
            <person name="Barrangou R."/>
            <person name="Klaenhammer T.R."/>
            <person name="Caufield P.W."/>
            <person name="Cui Y."/>
            <person name="Zhang H."/>
            <person name="O'Toole P.W."/>
        </authorList>
    </citation>
    <scope>NUCLEOTIDE SEQUENCE [LARGE SCALE GENOMIC DNA]</scope>
    <source>
        <strain evidence="8 9">DSM 16634</strain>
    </source>
</reference>
<comment type="function">
    <text evidence="6">Catalyzes the formation of acetyl phosphate from acetate and ATP. Can also catalyze the reverse reaction.</text>
</comment>
<dbReference type="PRINTS" id="PR00471">
    <property type="entry name" value="ACETATEKNASE"/>
</dbReference>
<comment type="similarity">
    <text evidence="1 6 7">Belongs to the acetokinase family.</text>
</comment>
<keyword evidence="6" id="KW-0460">Magnesium</keyword>
<name>A0A0R1U126_9LACO</name>
<keyword evidence="2 6" id="KW-0808">Transferase</keyword>
<comment type="catalytic activity">
    <reaction evidence="6">
        <text>acetate + ATP = acetyl phosphate + ADP</text>
        <dbReference type="Rhea" id="RHEA:11352"/>
        <dbReference type="ChEBI" id="CHEBI:22191"/>
        <dbReference type="ChEBI" id="CHEBI:30089"/>
        <dbReference type="ChEBI" id="CHEBI:30616"/>
        <dbReference type="ChEBI" id="CHEBI:456216"/>
        <dbReference type="EC" id="2.7.2.1"/>
    </reaction>
</comment>
<feature type="active site" description="Proton donor/acceptor" evidence="6">
    <location>
        <position position="158"/>
    </location>
</feature>
<dbReference type="PATRIC" id="fig|1423724.4.peg.460"/>
<dbReference type="EC" id="2.7.2.1" evidence="6"/>
<evidence type="ECO:0000256" key="6">
    <source>
        <dbReference type="HAMAP-Rule" id="MF_00020"/>
    </source>
</evidence>
<feature type="binding site" evidence="6">
    <location>
        <position position="101"/>
    </location>
    <ligand>
        <name>substrate</name>
    </ligand>
</feature>
<comment type="subunit">
    <text evidence="6">Homodimer.</text>
</comment>
<dbReference type="GO" id="GO:0005737">
    <property type="term" value="C:cytoplasm"/>
    <property type="evidence" value="ECO:0007669"/>
    <property type="project" value="UniProtKB-SubCell"/>
</dbReference>
<keyword evidence="4 6" id="KW-0418">Kinase</keyword>
<evidence type="ECO:0000313" key="8">
    <source>
        <dbReference type="EMBL" id="KRL87145.1"/>
    </source>
</evidence>
<dbReference type="GO" id="GO:0006085">
    <property type="term" value="P:acetyl-CoA biosynthetic process"/>
    <property type="evidence" value="ECO:0007669"/>
    <property type="project" value="UniProtKB-UniRule"/>
</dbReference>
<dbReference type="GO" id="GO:0005524">
    <property type="term" value="F:ATP binding"/>
    <property type="evidence" value="ECO:0007669"/>
    <property type="project" value="UniProtKB-KW"/>
</dbReference>
<dbReference type="PROSITE" id="PS01076">
    <property type="entry name" value="ACETATE_KINASE_2"/>
    <property type="match status" value="1"/>
</dbReference>
<organism evidence="8 9">
    <name type="scientific">Ligilactobacillus apodemi DSM 16634 = JCM 16172</name>
    <dbReference type="NCBI Taxonomy" id="1423724"/>
    <lineage>
        <taxon>Bacteria</taxon>
        <taxon>Bacillati</taxon>
        <taxon>Bacillota</taxon>
        <taxon>Bacilli</taxon>
        <taxon>Lactobacillales</taxon>
        <taxon>Lactobacillaceae</taxon>
        <taxon>Ligilactobacillus</taxon>
    </lineage>
</organism>
<dbReference type="AlphaFoldDB" id="A0A0R1U126"/>
<dbReference type="GO" id="GO:0000287">
    <property type="term" value="F:magnesium ion binding"/>
    <property type="evidence" value="ECO:0007669"/>
    <property type="project" value="UniProtKB-UniRule"/>
</dbReference>
<dbReference type="SUPFAM" id="SSF53067">
    <property type="entry name" value="Actin-like ATPase domain"/>
    <property type="match status" value="2"/>
</dbReference>
<dbReference type="PANTHER" id="PTHR21060">
    <property type="entry name" value="ACETATE KINASE"/>
    <property type="match status" value="1"/>
</dbReference>